<dbReference type="AlphaFoldDB" id="J0D982"/>
<protein>
    <submittedName>
        <fullName evidence="2">Uncharacterized protein</fullName>
    </submittedName>
</protein>
<organism evidence="2 3">
    <name type="scientific">Auricularia subglabra (strain TFB-10046 / SS5)</name>
    <name type="common">White-rot fungus</name>
    <name type="synonym">Auricularia delicata (strain TFB10046)</name>
    <dbReference type="NCBI Taxonomy" id="717982"/>
    <lineage>
        <taxon>Eukaryota</taxon>
        <taxon>Fungi</taxon>
        <taxon>Dikarya</taxon>
        <taxon>Basidiomycota</taxon>
        <taxon>Agaricomycotina</taxon>
        <taxon>Agaricomycetes</taxon>
        <taxon>Auriculariales</taxon>
        <taxon>Auriculariaceae</taxon>
        <taxon>Auricularia</taxon>
    </lineage>
</organism>
<feature type="region of interest" description="Disordered" evidence="1">
    <location>
        <begin position="870"/>
        <end position="984"/>
    </location>
</feature>
<dbReference type="PANTHER" id="PTHR31912:SF34">
    <property type="entry name" value="NOTOCHORD-RELATED PROTEIN"/>
    <property type="match status" value="1"/>
</dbReference>
<proteinExistence type="predicted"/>
<dbReference type="KEGG" id="adl:AURDEDRAFT_74302"/>
<dbReference type="EMBL" id="JH687864">
    <property type="protein sequence ID" value="EJD36336.1"/>
    <property type="molecule type" value="Genomic_DNA"/>
</dbReference>
<dbReference type="OrthoDB" id="2506088at2759"/>
<evidence type="ECO:0000313" key="3">
    <source>
        <dbReference type="Proteomes" id="UP000006514"/>
    </source>
</evidence>
<dbReference type="InParanoid" id="J0D982"/>
<feature type="compositionally biased region" description="Basic residues" evidence="1">
    <location>
        <begin position="877"/>
        <end position="890"/>
    </location>
</feature>
<keyword evidence="3" id="KW-1185">Reference proteome</keyword>
<name>J0D982_AURST</name>
<gene>
    <name evidence="2" type="ORF">AURDEDRAFT_74302</name>
</gene>
<dbReference type="eggNOG" id="ENOG502SJ45">
    <property type="taxonomic scope" value="Eukaryota"/>
</dbReference>
<reference evidence="3" key="1">
    <citation type="journal article" date="2012" name="Science">
        <title>The Paleozoic origin of enzymatic lignin decomposition reconstructed from 31 fungal genomes.</title>
        <authorList>
            <person name="Floudas D."/>
            <person name="Binder M."/>
            <person name="Riley R."/>
            <person name="Barry K."/>
            <person name="Blanchette R.A."/>
            <person name="Henrissat B."/>
            <person name="Martinez A.T."/>
            <person name="Otillar R."/>
            <person name="Spatafora J.W."/>
            <person name="Yadav J.S."/>
            <person name="Aerts A."/>
            <person name="Benoit I."/>
            <person name="Boyd A."/>
            <person name="Carlson A."/>
            <person name="Copeland A."/>
            <person name="Coutinho P.M."/>
            <person name="de Vries R.P."/>
            <person name="Ferreira P."/>
            <person name="Findley K."/>
            <person name="Foster B."/>
            <person name="Gaskell J."/>
            <person name="Glotzer D."/>
            <person name="Gorecki P."/>
            <person name="Heitman J."/>
            <person name="Hesse C."/>
            <person name="Hori C."/>
            <person name="Igarashi K."/>
            <person name="Jurgens J.A."/>
            <person name="Kallen N."/>
            <person name="Kersten P."/>
            <person name="Kohler A."/>
            <person name="Kuees U."/>
            <person name="Kumar T.K.A."/>
            <person name="Kuo A."/>
            <person name="LaButti K."/>
            <person name="Larrondo L.F."/>
            <person name="Lindquist E."/>
            <person name="Ling A."/>
            <person name="Lombard V."/>
            <person name="Lucas S."/>
            <person name="Lundell T."/>
            <person name="Martin R."/>
            <person name="McLaughlin D.J."/>
            <person name="Morgenstern I."/>
            <person name="Morin E."/>
            <person name="Murat C."/>
            <person name="Nagy L.G."/>
            <person name="Nolan M."/>
            <person name="Ohm R.A."/>
            <person name="Patyshakuliyeva A."/>
            <person name="Rokas A."/>
            <person name="Ruiz-Duenas F.J."/>
            <person name="Sabat G."/>
            <person name="Salamov A."/>
            <person name="Samejima M."/>
            <person name="Schmutz J."/>
            <person name="Slot J.C."/>
            <person name="St John F."/>
            <person name="Stenlid J."/>
            <person name="Sun H."/>
            <person name="Sun S."/>
            <person name="Syed K."/>
            <person name="Tsang A."/>
            <person name="Wiebenga A."/>
            <person name="Young D."/>
            <person name="Pisabarro A."/>
            <person name="Eastwood D.C."/>
            <person name="Martin F."/>
            <person name="Cullen D."/>
            <person name="Grigoriev I.V."/>
            <person name="Hibbett D.S."/>
        </authorList>
    </citation>
    <scope>NUCLEOTIDE SEQUENCE [LARGE SCALE GENOMIC DNA]</scope>
    <source>
        <strain evidence="3">TFB10046</strain>
    </source>
</reference>
<feature type="compositionally biased region" description="Basic and acidic residues" evidence="1">
    <location>
        <begin position="897"/>
        <end position="909"/>
    </location>
</feature>
<feature type="compositionally biased region" description="Acidic residues" evidence="1">
    <location>
        <begin position="953"/>
        <end position="963"/>
    </location>
</feature>
<evidence type="ECO:0000256" key="1">
    <source>
        <dbReference type="SAM" id="MobiDB-lite"/>
    </source>
</evidence>
<sequence>MQLFNKDWGPFPHKTVRRHENCIHTANFSLQMCFIVALDDMPRQRFSDSQMQFILWVMSEIGGRNVPSLRALRKFQEKLALQFGTRTIEQRSELGNVFYTNDIRATLAMDAANPQMANHFVVYPVLCPARITNSWETRHWLELPLDFLTPMVRNGAQLYYVNELALLDLGDFVLPYMWCTWKGTLSAMCRRCKFCPHWNVCYTNACLPGALLNQEYFVRFFSTSQHAGAAEQLAPLKEQILSTHEEPYPCYHAGLQRSCKFRIVMQSLPADNPQQSEHCSHTTGARANMYCRRCLNTRALPEDDDLTDWYSSHFKPGIPRTLDETRASVQRQIDFACQNLPQEVKAEQKSSGVNDPIVSEWINRILDKAKEITKAAKLDPQNPDLPHTPDELTEHLTKWLAEQPGDHVSPLLASSGMDPHKHTPIEILHTVLLGLSKYIWHTLYTSWKPEQEQLFATRLQATDISGLTIPPIRAQYVAQYRGALIGKHFKTLTQTMVFHLHDLCSPELFTLVKACGEFSAVRLPLVYQLPSSRQQKTDLHTLINNVLDAYGDVDPLRILDKVKLHLLLHVPDDLVEFGPPVRSIMEIFESFNAVFRLCSVLSNHLAPSRDIALTIADMDRLKHIVSGGYWLDRDGNPMRASENVMCLLEDYPILQRHLGWGALQKAVPGASATRSQLSHLFSWSPQKHQMLQGTETLSWIKGKHVVACSGDVCKIGAFIFFSDISKTTLRIGRIMEIYCPHKSKSLSPFVLVTAYTVANERHPEFGMPILMQPQVGLQLLLPEHIHFIVNVQHDCRRSSGCAPTGTWQVRQERIASTRTVPVIVHKDTECYLINTHAFHNAARLRSALPCHLTAPTPVKEDRQDWHRKLAGRAGNTLKRKKAQTQAKRKVTAGNKKANREAAARERAEEVIEEDEAVSSVSSGHETESAGRGSGVGPRRAPARRGRAIRQAEDELSLSEDGQDADAVQSDKDYAPPPTKKRRRG</sequence>
<dbReference type="Proteomes" id="UP000006514">
    <property type="component" value="Unassembled WGS sequence"/>
</dbReference>
<evidence type="ECO:0000313" key="2">
    <source>
        <dbReference type="EMBL" id="EJD36336.1"/>
    </source>
</evidence>
<dbReference type="PANTHER" id="PTHR31912">
    <property type="entry name" value="IP13529P"/>
    <property type="match status" value="1"/>
</dbReference>
<accession>J0D982</accession>